<evidence type="ECO:0000256" key="9">
    <source>
        <dbReference type="SAM" id="MobiDB-lite"/>
    </source>
</evidence>
<dbReference type="PANTHER" id="PTHR15186:SF3">
    <property type="entry name" value="BCL2_ADENOVIRUS E1B 19 KDA PROTEIN-INTERACTING PROTEIN 3-LIKE"/>
    <property type="match status" value="1"/>
</dbReference>
<organism evidence="10 11">
    <name type="scientific">Sus scrofa</name>
    <name type="common">Pig</name>
    <dbReference type="NCBI Taxonomy" id="9823"/>
    <lineage>
        <taxon>Eukaryota</taxon>
        <taxon>Metazoa</taxon>
        <taxon>Chordata</taxon>
        <taxon>Craniata</taxon>
        <taxon>Vertebrata</taxon>
        <taxon>Euteleostomi</taxon>
        <taxon>Mammalia</taxon>
        <taxon>Eutheria</taxon>
        <taxon>Laurasiatheria</taxon>
        <taxon>Artiodactyla</taxon>
        <taxon>Suina</taxon>
        <taxon>Suidae</taxon>
        <taxon>Sus</taxon>
    </lineage>
</organism>
<dbReference type="Proteomes" id="UP000314985">
    <property type="component" value="Chromosome 15"/>
</dbReference>
<evidence type="ECO:0000256" key="6">
    <source>
        <dbReference type="ARBA" id="ARBA00022989"/>
    </source>
</evidence>
<dbReference type="GO" id="GO:0042802">
    <property type="term" value="F:identical protein binding"/>
    <property type="evidence" value="ECO:0007669"/>
    <property type="project" value="UniProtKB-ARBA"/>
</dbReference>
<dbReference type="GO" id="GO:0043065">
    <property type="term" value="P:positive regulation of apoptotic process"/>
    <property type="evidence" value="ECO:0007669"/>
    <property type="project" value="InterPro"/>
</dbReference>
<evidence type="ECO:0000256" key="4">
    <source>
        <dbReference type="ARBA" id="ARBA00022692"/>
    </source>
</evidence>
<evidence type="ECO:0000256" key="1">
    <source>
        <dbReference type="ARBA" id="ARBA00004167"/>
    </source>
</evidence>
<evidence type="ECO:0000256" key="7">
    <source>
        <dbReference type="ARBA" id="ARBA00023128"/>
    </source>
</evidence>
<name>A0A4X1UXI2_PIG</name>
<keyword evidence="6" id="KW-1133">Transmembrane helix</keyword>
<accession>A0A4X1UXI2</accession>
<protein>
    <submittedName>
        <fullName evidence="10">Uncharacterized protein</fullName>
    </submittedName>
</protein>
<dbReference type="GO" id="GO:0031966">
    <property type="term" value="C:mitochondrial membrane"/>
    <property type="evidence" value="ECO:0007669"/>
    <property type="project" value="UniProtKB-SubCell"/>
</dbReference>
<evidence type="ECO:0000256" key="3">
    <source>
        <dbReference type="ARBA" id="ARBA00007710"/>
    </source>
</evidence>
<feature type="compositionally biased region" description="Basic and acidic residues" evidence="9">
    <location>
        <begin position="63"/>
        <end position="77"/>
    </location>
</feature>
<dbReference type="Ensembl" id="ENSSSCT00070040615.1">
    <property type="protein sequence ID" value="ENSSSCP00070034076.1"/>
    <property type="gene ID" value="ENSSSCG00070020440.1"/>
</dbReference>
<evidence type="ECO:0000256" key="8">
    <source>
        <dbReference type="ARBA" id="ARBA00023136"/>
    </source>
</evidence>
<dbReference type="InterPro" id="IPR010548">
    <property type="entry name" value="BNIP3"/>
</dbReference>
<dbReference type="Pfam" id="PF06553">
    <property type="entry name" value="BNIP3"/>
    <property type="match status" value="1"/>
</dbReference>
<dbReference type="GO" id="GO:0006915">
    <property type="term" value="P:apoptotic process"/>
    <property type="evidence" value="ECO:0007669"/>
    <property type="project" value="UniProtKB-KW"/>
</dbReference>
<dbReference type="AlphaFoldDB" id="A0A4X1UXI2"/>
<keyword evidence="5" id="KW-0053">Apoptosis</keyword>
<feature type="region of interest" description="Disordered" evidence="9">
    <location>
        <begin position="1"/>
        <end position="88"/>
    </location>
</feature>
<evidence type="ECO:0000256" key="5">
    <source>
        <dbReference type="ARBA" id="ARBA00022703"/>
    </source>
</evidence>
<proteinExistence type="inferred from homology"/>
<evidence type="ECO:0000313" key="10">
    <source>
        <dbReference type="Ensembl" id="ENSSSCP00070034076.1"/>
    </source>
</evidence>
<comment type="subcellular location">
    <subcellularLocation>
        <location evidence="1">Membrane</location>
        <topology evidence="1">Single-pass membrane protein</topology>
    </subcellularLocation>
    <subcellularLocation>
        <location evidence="2">Mitochondrion membrane</location>
    </subcellularLocation>
</comment>
<dbReference type="PANTHER" id="PTHR15186">
    <property type="entry name" value="RE48077P"/>
    <property type="match status" value="1"/>
</dbReference>
<reference evidence="10 11" key="1">
    <citation type="submission" date="2017-08" db="EMBL/GenBank/DDBJ databases">
        <title>USMARCv1.0.</title>
        <authorList>
            <person name="Hannum G.I."/>
            <person name="Koren S."/>
            <person name="Schroeder S.G."/>
            <person name="Chin S.C."/>
            <person name="Nonneman D.J."/>
            <person name="Becker S.A."/>
            <person name="Rosen B.D."/>
            <person name="Bickhart D.M."/>
            <person name="Putnam N.H."/>
            <person name="Green R.E."/>
            <person name="Tuggle C.K."/>
            <person name="Liu H."/>
            <person name="Rohrer G.A."/>
            <person name="Warr A."/>
            <person name="Hall R."/>
            <person name="Kim K."/>
            <person name="Hume D.A."/>
            <person name="Talbot R."/>
            <person name="Chow W."/>
            <person name="Howe K."/>
            <person name="Schwartz A.S."/>
            <person name="Watson M."/>
            <person name="Archibald A.L."/>
            <person name="Phillippy A.M."/>
            <person name="Smith T.P.L."/>
        </authorList>
    </citation>
    <scope>NUCLEOTIDE SEQUENCE [LARGE SCALE GENOMIC DNA]</scope>
</reference>
<evidence type="ECO:0000256" key="2">
    <source>
        <dbReference type="ARBA" id="ARBA00004325"/>
    </source>
</evidence>
<keyword evidence="7" id="KW-0496">Mitochondrion</keyword>
<sequence>MSSHLLEQLPPLPNNHHREKGRQPLPPPANLNVPGGAPHAEQPGQWGRWGLGRAPSSSSTRSGDTEKILLDEQHESGQRSSRGSFHCDGPFPQEDGWIMFDVENTHQQGPQPSVREELVGGGKEEDAVKKSVDWVSAWPSRPETFHLRSSTSGTLNVVSLSMSKGGTMKRRGSSCSVHSISLPFSVWALGPSIYIGK</sequence>
<comment type="similarity">
    <text evidence="3">Belongs to the NIP3 family.</text>
</comment>
<keyword evidence="8" id="KW-0472">Membrane</keyword>
<keyword evidence="4" id="KW-0812">Transmembrane</keyword>
<evidence type="ECO:0000313" key="11">
    <source>
        <dbReference type="Proteomes" id="UP000314985"/>
    </source>
</evidence>
<reference evidence="10" key="2">
    <citation type="submission" date="2025-08" db="UniProtKB">
        <authorList>
            <consortium name="Ensembl"/>
        </authorList>
    </citation>
    <scope>IDENTIFICATION</scope>
</reference>